<dbReference type="GO" id="GO:0022857">
    <property type="term" value="F:transmembrane transporter activity"/>
    <property type="evidence" value="ECO:0007669"/>
    <property type="project" value="InterPro"/>
</dbReference>
<feature type="transmembrane region" description="Helical" evidence="6">
    <location>
        <begin position="108"/>
        <end position="130"/>
    </location>
</feature>
<evidence type="ECO:0000256" key="2">
    <source>
        <dbReference type="ARBA" id="ARBA00022448"/>
    </source>
</evidence>
<dbReference type="InterPro" id="IPR011701">
    <property type="entry name" value="MFS"/>
</dbReference>
<dbReference type="Pfam" id="PF07690">
    <property type="entry name" value="MFS_1"/>
    <property type="match status" value="1"/>
</dbReference>
<feature type="domain" description="Major facilitator superfamily (MFS) profile" evidence="7">
    <location>
        <begin position="17"/>
        <end position="423"/>
    </location>
</feature>
<dbReference type="Proteomes" id="UP000515292">
    <property type="component" value="Chromosome"/>
</dbReference>
<dbReference type="KEGG" id="sand:H3309_04745"/>
<feature type="transmembrane region" description="Helical" evidence="6">
    <location>
        <begin position="187"/>
        <end position="206"/>
    </location>
</feature>
<feature type="transmembrane region" description="Helical" evidence="6">
    <location>
        <begin position="83"/>
        <end position="102"/>
    </location>
</feature>
<organism evidence="8 9">
    <name type="scientific">Sandaracinobacteroides saxicola</name>
    <dbReference type="NCBI Taxonomy" id="2759707"/>
    <lineage>
        <taxon>Bacteria</taxon>
        <taxon>Pseudomonadati</taxon>
        <taxon>Pseudomonadota</taxon>
        <taxon>Alphaproteobacteria</taxon>
        <taxon>Sphingomonadales</taxon>
        <taxon>Sphingosinicellaceae</taxon>
        <taxon>Sandaracinobacteroides</taxon>
    </lineage>
</organism>
<gene>
    <name evidence="8" type="ORF">H3309_04745</name>
</gene>
<evidence type="ECO:0000313" key="9">
    <source>
        <dbReference type="Proteomes" id="UP000515292"/>
    </source>
</evidence>
<dbReference type="PROSITE" id="PS50850">
    <property type="entry name" value="MFS"/>
    <property type="match status" value="1"/>
</dbReference>
<evidence type="ECO:0000256" key="1">
    <source>
        <dbReference type="ARBA" id="ARBA00004141"/>
    </source>
</evidence>
<comment type="subcellular location">
    <subcellularLocation>
        <location evidence="1">Membrane</location>
        <topology evidence="1">Multi-pass membrane protein</topology>
    </subcellularLocation>
</comment>
<dbReference type="PANTHER" id="PTHR23505">
    <property type="entry name" value="SPINSTER"/>
    <property type="match status" value="1"/>
</dbReference>
<dbReference type="Gene3D" id="1.20.1250.20">
    <property type="entry name" value="MFS general substrate transporter like domains"/>
    <property type="match status" value="1"/>
</dbReference>
<keyword evidence="4 6" id="KW-1133">Transmembrane helix</keyword>
<evidence type="ECO:0000256" key="4">
    <source>
        <dbReference type="ARBA" id="ARBA00022989"/>
    </source>
</evidence>
<feature type="transmembrane region" description="Helical" evidence="6">
    <location>
        <begin position="12"/>
        <end position="36"/>
    </location>
</feature>
<dbReference type="AlphaFoldDB" id="A0A7G5IKA0"/>
<reference evidence="8 9" key="1">
    <citation type="submission" date="2020-07" db="EMBL/GenBank/DDBJ databases">
        <title>Complete genome sequence for Sandaracinobacter sp. M6.</title>
        <authorList>
            <person name="Tang Y."/>
            <person name="Liu Q."/>
            <person name="Guo Z."/>
            <person name="Lei P."/>
            <person name="Huang B."/>
        </authorList>
    </citation>
    <scope>NUCLEOTIDE SEQUENCE [LARGE SCALE GENOMIC DNA]</scope>
    <source>
        <strain evidence="8 9">M6</strain>
    </source>
</reference>
<feature type="transmembrane region" description="Helical" evidence="6">
    <location>
        <begin position="235"/>
        <end position="255"/>
    </location>
</feature>
<feature type="transmembrane region" description="Helical" evidence="6">
    <location>
        <begin position="275"/>
        <end position="294"/>
    </location>
</feature>
<dbReference type="RefSeq" id="WP_182297615.1">
    <property type="nucleotide sequence ID" value="NZ_CP059851.1"/>
</dbReference>
<evidence type="ECO:0000256" key="3">
    <source>
        <dbReference type="ARBA" id="ARBA00022692"/>
    </source>
</evidence>
<evidence type="ECO:0000313" key="8">
    <source>
        <dbReference type="EMBL" id="QMW23792.1"/>
    </source>
</evidence>
<feature type="transmembrane region" description="Helical" evidence="6">
    <location>
        <begin position="400"/>
        <end position="419"/>
    </location>
</feature>
<keyword evidence="3 6" id="KW-0812">Transmembrane</keyword>
<dbReference type="InterPro" id="IPR020846">
    <property type="entry name" value="MFS_dom"/>
</dbReference>
<dbReference type="EMBL" id="CP059851">
    <property type="protein sequence ID" value="QMW23792.1"/>
    <property type="molecule type" value="Genomic_DNA"/>
</dbReference>
<keyword evidence="9" id="KW-1185">Reference proteome</keyword>
<feature type="transmembrane region" description="Helical" evidence="6">
    <location>
        <begin position="142"/>
        <end position="167"/>
    </location>
</feature>
<feature type="transmembrane region" description="Helical" evidence="6">
    <location>
        <begin position="367"/>
        <end position="388"/>
    </location>
</feature>
<dbReference type="PANTHER" id="PTHR23505:SF79">
    <property type="entry name" value="PROTEIN SPINSTER"/>
    <property type="match status" value="1"/>
</dbReference>
<dbReference type="SUPFAM" id="SSF103473">
    <property type="entry name" value="MFS general substrate transporter"/>
    <property type="match status" value="1"/>
</dbReference>
<keyword evidence="5 6" id="KW-0472">Membrane</keyword>
<evidence type="ECO:0000256" key="6">
    <source>
        <dbReference type="SAM" id="Phobius"/>
    </source>
</evidence>
<sequence>MGADRAARPSIGWAWYGLAALILVSLIGNLIKYMIILVSEPIKLSLSLSDTQIGSLNGLALTLTTAIAAIPMGWLADKVDRRWLLAISVAVWSVATAAFGLATTFPLMFAFAMGIALGEAVLGPITYAMIPDMFPRDKWINANFIFYIAVLLGFAAANWASGLLLAWLDGHRIGLPAVFAGLESWRVAMILCALAGPLLIVMLLAMRLRPLAPQVAVQGDVEGVMAYCRAHARTIIGVFIGFGLSYAAYGAQGAWIPVTLQRSFGETPATVGQTLGQISMVAALAGVGTSWLAVRWLRPRFGDHAPMLVAQGGLLIGLLVSCGLPFVQTAAHLYAIIGVKTVFTIVAMSLSPAVLQFIAPAHMRGRVVAVGGMVTIIFGSILPPFIGFLSDSYFHGPSGILHALSVVVIPAFFIGLIVLRWGSKTLPATIAAASGGDD</sequence>
<feature type="transmembrane region" description="Helical" evidence="6">
    <location>
        <begin position="56"/>
        <end position="76"/>
    </location>
</feature>
<keyword evidence="2" id="KW-0813">Transport</keyword>
<protein>
    <submittedName>
        <fullName evidence="8">MFS transporter</fullName>
    </submittedName>
</protein>
<proteinExistence type="predicted"/>
<feature type="transmembrane region" description="Helical" evidence="6">
    <location>
        <begin position="306"/>
        <end position="327"/>
    </location>
</feature>
<evidence type="ECO:0000256" key="5">
    <source>
        <dbReference type="ARBA" id="ARBA00023136"/>
    </source>
</evidence>
<accession>A0A7G5IKA0</accession>
<dbReference type="InterPro" id="IPR044770">
    <property type="entry name" value="MFS_spinster-like"/>
</dbReference>
<dbReference type="GO" id="GO:0016020">
    <property type="term" value="C:membrane"/>
    <property type="evidence" value="ECO:0007669"/>
    <property type="project" value="UniProtKB-SubCell"/>
</dbReference>
<feature type="transmembrane region" description="Helical" evidence="6">
    <location>
        <begin position="333"/>
        <end position="355"/>
    </location>
</feature>
<dbReference type="InterPro" id="IPR036259">
    <property type="entry name" value="MFS_trans_sf"/>
</dbReference>
<evidence type="ECO:0000259" key="7">
    <source>
        <dbReference type="PROSITE" id="PS50850"/>
    </source>
</evidence>
<name>A0A7G5IKA0_9SPHN</name>